<dbReference type="EMBL" id="AP021874">
    <property type="protein sequence ID" value="BBO66619.1"/>
    <property type="molecule type" value="Genomic_DNA"/>
</dbReference>
<evidence type="ECO:0000256" key="1">
    <source>
        <dbReference type="SAM" id="Phobius"/>
    </source>
</evidence>
<proteinExistence type="predicted"/>
<evidence type="ECO:0000313" key="3">
    <source>
        <dbReference type="Proteomes" id="UP000427906"/>
    </source>
</evidence>
<gene>
    <name evidence="2" type="ORF">DSCA_05490</name>
</gene>
<sequence>MDKSEVLETFKMSSSMRGLIIVGLLLFGIGLVASIVIPIFDKRIFNILWIWIPIIIGYVFFLKLFITAWKQRNNYIATNNDGISLCSPESQLEFIRWSDIDRFKENNIFERLTVIDRFEKHINVEYELENLNKFLSILIANIAHLKEKYSSLKIFHRTIHHHTFYIAFTLFLIPFIVYSIYSGLYLPFIFFTGLFVFFVYLALAEFIKIEIKDDRILIVYPIWKKIINISDLERVTIENFRVGGGKASQCVFLKVSDGKKIKLNSIKEGTIPLYLSINREVVQGIS</sequence>
<protein>
    <submittedName>
        <fullName evidence="2">Uncharacterized protein</fullName>
    </submittedName>
</protein>
<organism evidence="2 3">
    <name type="scientific">Desulfosarcina alkanivorans</name>
    <dbReference type="NCBI Taxonomy" id="571177"/>
    <lineage>
        <taxon>Bacteria</taxon>
        <taxon>Pseudomonadati</taxon>
        <taxon>Thermodesulfobacteriota</taxon>
        <taxon>Desulfobacteria</taxon>
        <taxon>Desulfobacterales</taxon>
        <taxon>Desulfosarcinaceae</taxon>
        <taxon>Desulfosarcina</taxon>
    </lineage>
</organism>
<evidence type="ECO:0000313" key="2">
    <source>
        <dbReference type="EMBL" id="BBO66619.1"/>
    </source>
</evidence>
<dbReference type="AlphaFoldDB" id="A0A5K7YFS5"/>
<keyword evidence="1" id="KW-0472">Membrane</keyword>
<feature type="transmembrane region" description="Helical" evidence="1">
    <location>
        <begin position="163"/>
        <end position="181"/>
    </location>
</feature>
<dbReference type="Proteomes" id="UP000427906">
    <property type="component" value="Chromosome"/>
</dbReference>
<keyword evidence="1" id="KW-0812">Transmembrane</keyword>
<reference evidence="2 3" key="1">
    <citation type="submission" date="2019-11" db="EMBL/GenBank/DDBJ databases">
        <title>Comparative genomics of hydrocarbon-degrading Desulfosarcina strains.</title>
        <authorList>
            <person name="Watanabe M."/>
            <person name="Kojima H."/>
            <person name="Fukui M."/>
        </authorList>
    </citation>
    <scope>NUCLEOTIDE SEQUENCE [LARGE SCALE GENOMIC DNA]</scope>
    <source>
        <strain evidence="2 3">PL12</strain>
    </source>
</reference>
<dbReference type="RefSeq" id="WP_155314962.1">
    <property type="nucleotide sequence ID" value="NZ_AP021874.1"/>
</dbReference>
<feature type="transmembrane region" description="Helical" evidence="1">
    <location>
        <begin position="20"/>
        <end position="40"/>
    </location>
</feature>
<dbReference type="KEGG" id="dalk:DSCA_05490"/>
<feature type="transmembrane region" description="Helical" evidence="1">
    <location>
        <begin position="187"/>
        <end position="207"/>
    </location>
</feature>
<keyword evidence="3" id="KW-1185">Reference proteome</keyword>
<dbReference type="OrthoDB" id="9976521at2"/>
<keyword evidence="1" id="KW-1133">Transmembrane helix</keyword>
<feature type="transmembrane region" description="Helical" evidence="1">
    <location>
        <begin position="46"/>
        <end position="66"/>
    </location>
</feature>
<name>A0A5K7YFS5_9BACT</name>
<accession>A0A5K7YFS5</accession>